<name>A0A2S7KAL1_9PROT</name>
<keyword evidence="1" id="KW-0805">Transcription regulation</keyword>
<dbReference type="InterPro" id="IPR011991">
    <property type="entry name" value="ArsR-like_HTH"/>
</dbReference>
<keyword evidence="6" id="KW-1185">Reference proteome</keyword>
<dbReference type="GO" id="GO:0003700">
    <property type="term" value="F:DNA-binding transcription factor activity"/>
    <property type="evidence" value="ECO:0007669"/>
    <property type="project" value="InterPro"/>
</dbReference>
<dbReference type="SMART" id="SM00418">
    <property type="entry name" value="HTH_ARSR"/>
    <property type="match status" value="1"/>
</dbReference>
<keyword evidence="2" id="KW-0238">DNA-binding</keyword>
<dbReference type="InterPro" id="IPR001845">
    <property type="entry name" value="HTH_ArsR_DNA-bd_dom"/>
</dbReference>
<dbReference type="InterPro" id="IPR036390">
    <property type="entry name" value="WH_DNA-bd_sf"/>
</dbReference>
<dbReference type="PANTHER" id="PTHR43132">
    <property type="entry name" value="ARSENICAL RESISTANCE OPERON REPRESSOR ARSR-RELATED"/>
    <property type="match status" value="1"/>
</dbReference>
<dbReference type="OrthoDB" id="194599at2"/>
<dbReference type="SUPFAM" id="SSF46785">
    <property type="entry name" value="Winged helix' DNA-binding domain"/>
    <property type="match status" value="1"/>
</dbReference>
<reference evidence="5 6" key="1">
    <citation type="submission" date="2017-12" db="EMBL/GenBank/DDBJ databases">
        <authorList>
            <person name="Hurst M.R.H."/>
        </authorList>
    </citation>
    <scope>NUCLEOTIDE SEQUENCE [LARGE SCALE GENOMIC DNA]</scope>
    <source>
        <strain evidence="5 6">SY-3-19</strain>
    </source>
</reference>
<keyword evidence="3" id="KW-0804">Transcription</keyword>
<evidence type="ECO:0000259" key="4">
    <source>
        <dbReference type="PROSITE" id="PS50987"/>
    </source>
</evidence>
<dbReference type="NCBIfam" id="NF033788">
    <property type="entry name" value="HTH_metalloreg"/>
    <property type="match status" value="1"/>
</dbReference>
<evidence type="ECO:0000256" key="2">
    <source>
        <dbReference type="ARBA" id="ARBA00023125"/>
    </source>
</evidence>
<evidence type="ECO:0000313" key="6">
    <source>
        <dbReference type="Proteomes" id="UP000239504"/>
    </source>
</evidence>
<dbReference type="InterPro" id="IPR036388">
    <property type="entry name" value="WH-like_DNA-bd_sf"/>
</dbReference>
<comment type="caution">
    <text evidence="5">The sequence shown here is derived from an EMBL/GenBank/DDBJ whole genome shotgun (WGS) entry which is preliminary data.</text>
</comment>
<dbReference type="GO" id="GO:0003677">
    <property type="term" value="F:DNA binding"/>
    <property type="evidence" value="ECO:0007669"/>
    <property type="project" value="UniProtKB-KW"/>
</dbReference>
<evidence type="ECO:0000256" key="1">
    <source>
        <dbReference type="ARBA" id="ARBA00023015"/>
    </source>
</evidence>
<dbReference type="PANTHER" id="PTHR43132:SF2">
    <property type="entry name" value="ARSENICAL RESISTANCE OPERON REPRESSOR ARSR-RELATED"/>
    <property type="match status" value="1"/>
</dbReference>
<proteinExistence type="predicted"/>
<dbReference type="RefSeq" id="WP_104828223.1">
    <property type="nucleotide sequence ID" value="NZ_PJCH01000001.1"/>
</dbReference>
<feature type="domain" description="HTH arsR-type" evidence="4">
    <location>
        <begin position="6"/>
        <end position="98"/>
    </location>
</feature>
<sequence length="98" mass="10841">MSQFAQLEENAGEASELLKAMASPHRLMLLCLIADEEKSVSDLTAELGLRQATVSQHLARLRQEGLVSTRREAQTIYYSIANKAAASIIRILYKAYCA</sequence>
<dbReference type="CDD" id="cd00090">
    <property type="entry name" value="HTH_ARSR"/>
    <property type="match status" value="1"/>
</dbReference>
<dbReference type="Gene3D" id="1.10.10.10">
    <property type="entry name" value="Winged helix-like DNA-binding domain superfamily/Winged helix DNA-binding domain"/>
    <property type="match status" value="1"/>
</dbReference>
<dbReference type="Proteomes" id="UP000239504">
    <property type="component" value="Unassembled WGS sequence"/>
</dbReference>
<protein>
    <submittedName>
        <fullName evidence="5">Transcriptional regulator</fullName>
    </submittedName>
</protein>
<dbReference type="PROSITE" id="PS50987">
    <property type="entry name" value="HTH_ARSR_2"/>
    <property type="match status" value="1"/>
</dbReference>
<accession>A0A2S7KAL1</accession>
<evidence type="ECO:0000256" key="3">
    <source>
        <dbReference type="ARBA" id="ARBA00023163"/>
    </source>
</evidence>
<organism evidence="5 6">
    <name type="scientific">Hyphococcus luteus</name>
    <dbReference type="NCBI Taxonomy" id="2058213"/>
    <lineage>
        <taxon>Bacteria</taxon>
        <taxon>Pseudomonadati</taxon>
        <taxon>Pseudomonadota</taxon>
        <taxon>Alphaproteobacteria</taxon>
        <taxon>Parvularculales</taxon>
        <taxon>Parvularculaceae</taxon>
        <taxon>Hyphococcus</taxon>
    </lineage>
</organism>
<gene>
    <name evidence="5" type="ORF">CW354_01225</name>
</gene>
<dbReference type="PRINTS" id="PR00778">
    <property type="entry name" value="HTHARSR"/>
</dbReference>
<dbReference type="AlphaFoldDB" id="A0A2S7KAL1"/>
<dbReference type="Pfam" id="PF01022">
    <property type="entry name" value="HTH_5"/>
    <property type="match status" value="1"/>
</dbReference>
<dbReference type="InterPro" id="IPR051011">
    <property type="entry name" value="Metal_resp_trans_reg"/>
</dbReference>
<dbReference type="EMBL" id="PJCH01000001">
    <property type="protein sequence ID" value="PQA89521.1"/>
    <property type="molecule type" value="Genomic_DNA"/>
</dbReference>
<evidence type="ECO:0000313" key="5">
    <source>
        <dbReference type="EMBL" id="PQA89521.1"/>
    </source>
</evidence>